<evidence type="ECO:0000313" key="1">
    <source>
        <dbReference type="EMBL" id="MBW6435218.1"/>
    </source>
</evidence>
<accession>A0ABS7B4K9</accession>
<dbReference type="Proteomes" id="UP001519863">
    <property type="component" value="Unassembled WGS sequence"/>
</dbReference>
<organism evidence="1 2">
    <name type="scientific">Actinoplanes hulinensis</name>
    <dbReference type="NCBI Taxonomy" id="1144547"/>
    <lineage>
        <taxon>Bacteria</taxon>
        <taxon>Bacillati</taxon>
        <taxon>Actinomycetota</taxon>
        <taxon>Actinomycetes</taxon>
        <taxon>Micromonosporales</taxon>
        <taxon>Micromonosporaceae</taxon>
        <taxon>Actinoplanes</taxon>
    </lineage>
</organism>
<keyword evidence="2" id="KW-1185">Reference proteome</keyword>
<name>A0ABS7B4K9_9ACTN</name>
<protein>
    <submittedName>
        <fullName evidence="1">Uncharacterized protein</fullName>
    </submittedName>
</protein>
<proteinExistence type="predicted"/>
<gene>
    <name evidence="1" type="ORF">KZ829_15885</name>
</gene>
<comment type="caution">
    <text evidence="1">The sequence shown here is derived from an EMBL/GenBank/DDBJ whole genome shotgun (WGS) entry which is preliminary data.</text>
</comment>
<evidence type="ECO:0000313" key="2">
    <source>
        <dbReference type="Proteomes" id="UP001519863"/>
    </source>
</evidence>
<sequence>MVQLTRQDSSLTGTIDESSAEYGETVLRPTHLQFTGTVSGTALTLTFTGLLGSQAALSGTLTSDDLTLSVPQEDGSVGQVTLRPSTVEHYNELVVALQATVRTAADVKASADAAQAASVAAETAFGKVADGMEVVQRVVREAPDLKSLDTHLSDARTYLAKARSEAVAAGSENDAIAACDRVIAAADNSTAVHDADFALQETVNEVDAAIAAVNEALATLAADLSDYRDALAQAPGYTSGGALGDDAISELRTRARETAASWKTKSDTAKKTMAELVSDAEAVVDAADRKYCQ</sequence>
<dbReference type="EMBL" id="JAHXZI010000007">
    <property type="protein sequence ID" value="MBW6435218.1"/>
    <property type="molecule type" value="Genomic_DNA"/>
</dbReference>
<dbReference type="RefSeq" id="WP_220144662.1">
    <property type="nucleotide sequence ID" value="NZ_JAHXZI010000007.1"/>
</dbReference>
<reference evidence="1 2" key="1">
    <citation type="journal article" date="2013" name="Antonie Van Leeuwenhoek">
        <title>Actinoplanes hulinensis sp. nov., a novel actinomycete isolated from soybean root (Glycine max (L.) Merr).</title>
        <authorList>
            <person name="Shen Y."/>
            <person name="Liu C."/>
            <person name="Wang X."/>
            <person name="Zhao J."/>
            <person name="Jia F."/>
            <person name="Zhang Y."/>
            <person name="Wang L."/>
            <person name="Yang D."/>
            <person name="Xiang W."/>
        </authorList>
    </citation>
    <scope>NUCLEOTIDE SEQUENCE [LARGE SCALE GENOMIC DNA]</scope>
    <source>
        <strain evidence="1 2">NEAU-M9</strain>
    </source>
</reference>